<dbReference type="PANTHER" id="PTHR30388:SF4">
    <property type="entry name" value="MOLYBDENUM COFACTOR INSERTION CHAPERONE PAOD"/>
    <property type="match status" value="1"/>
</dbReference>
<sequence length="321" mass="34133">MVSDDLEVIRTATGWLGDGVRVALVTVLKTWGSSPRPPGALLAIHGSGHTVGSVSGGCVEETLAASHRKGELGGERPSLVDFGVEEAEAERLGLPCGGRLELMVELLSSVDNLKPLLDLMDNGQLTARRVVLESGEVTLQTGGAGVEFDVTRESVTKVFGPAWQLLLIGNGQIARHLAQMAISLDYRVTICDPRAEFIDQNPLVGVHYSKRMPDDEVRRLKDVARTAVVTLAHDPRQDDLGLTAALERALFYIGALGSRRSAEKRRGRLTEIGHSADQIARIHAPAGLAIGSKRPAEIALSILAQITAVRNRVGAASLAGG</sequence>
<dbReference type="STRING" id="1818881.A3196_08090"/>
<dbReference type="EMBL" id="LVJZ01000003">
    <property type="protein sequence ID" value="ODB98541.1"/>
    <property type="molecule type" value="Genomic_DNA"/>
</dbReference>
<reference evidence="3 4" key="1">
    <citation type="submission" date="2016-03" db="EMBL/GenBank/DDBJ databases">
        <title>Chemosynthetic sulphur-oxidizing symbionts of marine invertebrate animals are capable of nitrogen fixation.</title>
        <authorList>
            <person name="Petersen J.M."/>
            <person name="Kemper A."/>
            <person name="Gruber-Vodicka H."/>
            <person name="Cardini U."/>
            <person name="Geest Mvander."/>
            <person name="Kleiner M."/>
            <person name="Bulgheresi S."/>
            <person name="Fussmann M."/>
            <person name="Herbold C."/>
            <person name="Seah B.K.B."/>
            <person name="Antony C.Paul."/>
            <person name="Liu D."/>
            <person name="Belitz A."/>
            <person name="Weber M."/>
        </authorList>
    </citation>
    <scope>NUCLEOTIDE SEQUENCE [LARGE SCALE GENOMIC DNA]</scope>
    <source>
        <strain evidence="3">G_D</strain>
    </source>
</reference>
<dbReference type="Pfam" id="PF02625">
    <property type="entry name" value="XdhC_CoxI"/>
    <property type="match status" value="1"/>
</dbReference>
<evidence type="ECO:0008006" key="5">
    <source>
        <dbReference type="Google" id="ProtNLM"/>
    </source>
</evidence>
<keyword evidence="4" id="KW-1185">Reference proteome</keyword>
<dbReference type="PANTHER" id="PTHR30388">
    <property type="entry name" value="ALDEHYDE OXIDOREDUCTASE MOLYBDENUM COFACTOR ASSEMBLY PROTEIN"/>
    <property type="match status" value="1"/>
</dbReference>
<dbReference type="Pfam" id="PF13478">
    <property type="entry name" value="XdhC_C"/>
    <property type="match status" value="1"/>
</dbReference>
<organism evidence="3 4">
    <name type="scientific">Candidatus Thiodiazotropha endoloripes</name>
    <dbReference type="NCBI Taxonomy" id="1818881"/>
    <lineage>
        <taxon>Bacteria</taxon>
        <taxon>Pseudomonadati</taxon>
        <taxon>Pseudomonadota</taxon>
        <taxon>Gammaproteobacteria</taxon>
        <taxon>Chromatiales</taxon>
        <taxon>Sedimenticolaceae</taxon>
        <taxon>Candidatus Thiodiazotropha</taxon>
    </lineage>
</organism>
<dbReference type="AlphaFoldDB" id="A0A1E2UVB4"/>
<evidence type="ECO:0000313" key="4">
    <source>
        <dbReference type="Proteomes" id="UP000094849"/>
    </source>
</evidence>
<dbReference type="InterPro" id="IPR027051">
    <property type="entry name" value="XdhC_Rossmann_dom"/>
</dbReference>
<evidence type="ECO:0000259" key="2">
    <source>
        <dbReference type="Pfam" id="PF13478"/>
    </source>
</evidence>
<dbReference type="InterPro" id="IPR003777">
    <property type="entry name" value="XdhC_CoxI"/>
</dbReference>
<accession>A0A1E2UVB4</accession>
<dbReference type="InterPro" id="IPR052698">
    <property type="entry name" value="MoCofactor_Util/Proc"/>
</dbReference>
<dbReference type="InterPro" id="IPR016185">
    <property type="entry name" value="PreATP-grasp_dom_sf"/>
</dbReference>
<comment type="caution">
    <text evidence="3">The sequence shown here is derived from an EMBL/GenBank/DDBJ whole genome shotgun (WGS) entry which is preliminary data.</text>
</comment>
<dbReference type="Gene3D" id="3.40.50.720">
    <property type="entry name" value="NAD(P)-binding Rossmann-like Domain"/>
    <property type="match status" value="1"/>
</dbReference>
<evidence type="ECO:0000259" key="1">
    <source>
        <dbReference type="Pfam" id="PF02625"/>
    </source>
</evidence>
<protein>
    <recommendedName>
        <fullName evidence="5">XdhC family protein</fullName>
    </recommendedName>
</protein>
<dbReference type="OrthoDB" id="9815497at2"/>
<dbReference type="Proteomes" id="UP000094849">
    <property type="component" value="Unassembled WGS sequence"/>
</dbReference>
<evidence type="ECO:0000313" key="3">
    <source>
        <dbReference type="EMBL" id="ODB98541.1"/>
    </source>
</evidence>
<gene>
    <name evidence="3" type="ORF">A3196_08090</name>
</gene>
<dbReference type="SUPFAM" id="SSF52440">
    <property type="entry name" value="PreATP-grasp domain"/>
    <property type="match status" value="1"/>
</dbReference>
<name>A0A1E2UVB4_9GAMM</name>
<proteinExistence type="predicted"/>
<feature type="domain" description="XdhC- CoxI" evidence="1">
    <location>
        <begin position="15"/>
        <end position="82"/>
    </location>
</feature>
<feature type="domain" description="XdhC Rossmann" evidence="2">
    <location>
        <begin position="165"/>
        <end position="306"/>
    </location>
</feature>